<accession>A0ABU8T521</accession>
<dbReference type="InterPro" id="IPR016181">
    <property type="entry name" value="Acyl_CoA_acyltransferase"/>
</dbReference>
<dbReference type="CDD" id="cd04301">
    <property type="entry name" value="NAT_SF"/>
    <property type="match status" value="1"/>
</dbReference>
<dbReference type="RefSeq" id="WP_340287871.1">
    <property type="nucleotide sequence ID" value="NZ_JBBJUP010000006.1"/>
</dbReference>
<gene>
    <name evidence="4" type="ORF">WJX68_08800</name>
</gene>
<evidence type="ECO:0000313" key="5">
    <source>
        <dbReference type="Proteomes" id="UP001364211"/>
    </source>
</evidence>
<dbReference type="Gene3D" id="3.40.630.30">
    <property type="match status" value="1"/>
</dbReference>
<proteinExistence type="predicted"/>
<keyword evidence="2" id="KW-0012">Acyltransferase</keyword>
<evidence type="ECO:0000259" key="3">
    <source>
        <dbReference type="PROSITE" id="PS51186"/>
    </source>
</evidence>
<dbReference type="Proteomes" id="UP001364211">
    <property type="component" value="Unassembled WGS sequence"/>
</dbReference>
<dbReference type="Pfam" id="PF00583">
    <property type="entry name" value="Acetyltransf_1"/>
    <property type="match status" value="1"/>
</dbReference>
<dbReference type="InterPro" id="IPR000182">
    <property type="entry name" value="GNAT_dom"/>
</dbReference>
<protein>
    <submittedName>
        <fullName evidence="4">GNAT family N-acetyltransferase</fullName>
    </submittedName>
</protein>
<reference evidence="4 5" key="1">
    <citation type="submission" date="2024-03" db="EMBL/GenBank/DDBJ databases">
        <title>Draft genome sequence of Pseudonocardia sp. DW16-2.</title>
        <authorList>
            <person name="Duangmal K."/>
        </authorList>
    </citation>
    <scope>NUCLEOTIDE SEQUENCE [LARGE SCALE GENOMIC DNA]</scope>
    <source>
        <strain evidence="4 5">DW16-2</strain>
    </source>
</reference>
<keyword evidence="5" id="KW-1185">Reference proteome</keyword>
<dbReference type="PANTHER" id="PTHR43877">
    <property type="entry name" value="AMINOALKYLPHOSPHONATE N-ACETYLTRANSFERASE-RELATED-RELATED"/>
    <property type="match status" value="1"/>
</dbReference>
<evidence type="ECO:0000256" key="1">
    <source>
        <dbReference type="ARBA" id="ARBA00022679"/>
    </source>
</evidence>
<name>A0ABU8T521_9PSEU</name>
<evidence type="ECO:0000313" key="4">
    <source>
        <dbReference type="EMBL" id="MEJ8279025.1"/>
    </source>
</evidence>
<dbReference type="InterPro" id="IPR050832">
    <property type="entry name" value="Bact_Acetyltransf"/>
</dbReference>
<sequence>MTRDVPAVRRVVDPRPGAAAALGDLWIAVTEAGGAVDFVPGWDQDEIRALAAETIESVRAGSSRMLVAGEETAPLGTVFLVPNTGIAAHRADVQRLMVRPDLQGRGLGTVLLDAAVAEARAAGVAVLTLGARGGTPLPAFYAARGFVEYGRLPDGVRVAPGDPRDVHLFHLPLD</sequence>
<comment type="caution">
    <text evidence="4">The sequence shown here is derived from an EMBL/GenBank/DDBJ whole genome shotgun (WGS) entry which is preliminary data.</text>
</comment>
<organism evidence="4 5">
    <name type="scientific">Pseudonocardia spirodelae</name>
    <dbReference type="NCBI Taxonomy" id="3133431"/>
    <lineage>
        <taxon>Bacteria</taxon>
        <taxon>Bacillati</taxon>
        <taxon>Actinomycetota</taxon>
        <taxon>Actinomycetes</taxon>
        <taxon>Pseudonocardiales</taxon>
        <taxon>Pseudonocardiaceae</taxon>
        <taxon>Pseudonocardia</taxon>
    </lineage>
</organism>
<dbReference type="PROSITE" id="PS51186">
    <property type="entry name" value="GNAT"/>
    <property type="match status" value="1"/>
</dbReference>
<feature type="domain" description="N-acetyltransferase" evidence="3">
    <location>
        <begin position="27"/>
        <end position="174"/>
    </location>
</feature>
<keyword evidence="1" id="KW-0808">Transferase</keyword>
<dbReference type="EMBL" id="JBBJUP010000006">
    <property type="protein sequence ID" value="MEJ8279025.1"/>
    <property type="molecule type" value="Genomic_DNA"/>
</dbReference>
<evidence type="ECO:0000256" key="2">
    <source>
        <dbReference type="ARBA" id="ARBA00023315"/>
    </source>
</evidence>
<dbReference type="SUPFAM" id="SSF55729">
    <property type="entry name" value="Acyl-CoA N-acyltransferases (Nat)"/>
    <property type="match status" value="1"/>
</dbReference>